<dbReference type="GO" id="GO:0006413">
    <property type="term" value="P:translational initiation"/>
    <property type="evidence" value="ECO:0000318"/>
    <property type="project" value="GO_Central"/>
</dbReference>
<name>Q4Q217_LEIMA</name>
<dbReference type="InterPro" id="IPR023398">
    <property type="entry name" value="TIF_eIF4e-like"/>
</dbReference>
<dbReference type="GO" id="GO:0016281">
    <property type="term" value="C:eukaryotic translation initiation factor 4F complex"/>
    <property type="evidence" value="ECO:0000318"/>
    <property type="project" value="GO_Central"/>
</dbReference>
<dbReference type="HOGENOM" id="CLU_1398899_0_0_1"/>
<dbReference type="VEuPathDB" id="TriTrypDB:LMJLV39_360011600"/>
<dbReference type="VEuPathDB" id="TriTrypDB:LmjF.36.0590"/>
<keyword evidence="3" id="KW-0002">3D-structure</keyword>
<dbReference type="GO" id="GO:0003743">
    <property type="term" value="F:translation initiation factor activity"/>
    <property type="evidence" value="ECO:0000318"/>
    <property type="project" value="GO_Central"/>
</dbReference>
<dbReference type="Gene3D" id="3.30.760.10">
    <property type="entry name" value="RNA Cap, Translation Initiation Factor Eif4e"/>
    <property type="match status" value="1"/>
</dbReference>
<dbReference type="EMBL" id="FR796432">
    <property type="protein sequence ID" value="CAJ09012.1"/>
    <property type="molecule type" value="Genomic_DNA"/>
</dbReference>
<sequence>MKSATMSATHALRDKWFVSFLPLLTADMVNTDYKGNWQLAAQERTQKLDWITSVEELWSTMNSLPKVHQLGMGSTLIFARNNKEPPSYEAYPNGSRIMINLLKPPTTDAGLELVLAVVMGETAAEKASDGKPVCDVLRIAARPSREHSEQIRVEVWLSDSTRSHAVAEFLAEAMRAKGLAANSYNIAEASFDAAAPGKDKKVLAASTMPSPSSPPMVKD</sequence>
<gene>
    <name evidence="1" type="ORF">LMJF_36_0590</name>
</gene>
<dbReference type="GO" id="GO:0097014">
    <property type="term" value="C:ciliary plasm"/>
    <property type="evidence" value="ECO:0000266"/>
    <property type="project" value="GeneDB"/>
</dbReference>
<dbReference type="GO" id="GO:0000340">
    <property type="term" value="F:RNA 7-methylguanosine cap binding"/>
    <property type="evidence" value="ECO:0000318"/>
    <property type="project" value="GO_Central"/>
</dbReference>
<evidence type="ECO:0000313" key="2">
    <source>
        <dbReference type="Proteomes" id="UP000000542"/>
    </source>
</evidence>
<dbReference type="SUPFAM" id="SSF55418">
    <property type="entry name" value="eIF4e-like"/>
    <property type="match status" value="1"/>
</dbReference>
<dbReference type="GeneID" id="5655309"/>
<reference evidence="1 2" key="1">
    <citation type="journal article" date="2005" name="Science">
        <title>The genome of the kinetoplastid parasite, Leishmania major.</title>
        <authorList>
            <person name="Ivens A.C."/>
            <person name="Peacock C.S."/>
            <person name="Worthey E.A."/>
            <person name="Murphy L."/>
            <person name="Aggarwal G."/>
            <person name="Berriman M."/>
            <person name="Sisk E."/>
            <person name="Rajandream M.A."/>
            <person name="Adlem E."/>
            <person name="Aert R."/>
            <person name="Anupama A."/>
            <person name="Apostolou Z."/>
            <person name="Attipoe P."/>
            <person name="Bason N."/>
            <person name="Bauser C."/>
            <person name="Beck A."/>
            <person name="Beverley S.M."/>
            <person name="Bianchettin G."/>
            <person name="Borzym K."/>
            <person name="Bothe G."/>
            <person name="Bruschi C.V."/>
            <person name="Collins M."/>
            <person name="Cadag E."/>
            <person name="Ciarloni L."/>
            <person name="Clayton C."/>
            <person name="Coulson R.M."/>
            <person name="Cronin A."/>
            <person name="Cruz A.K."/>
            <person name="Davies R.M."/>
            <person name="De Gaudenzi J."/>
            <person name="Dobson D.E."/>
            <person name="Duesterhoeft A."/>
            <person name="Fazelina G."/>
            <person name="Fosker N."/>
            <person name="Frasch A.C."/>
            <person name="Fraser A."/>
            <person name="Fuchs M."/>
            <person name="Gabel C."/>
            <person name="Goble A."/>
            <person name="Goffeau A."/>
            <person name="Harris D."/>
            <person name="Hertz-Fowler C."/>
            <person name="Hilbert H."/>
            <person name="Horn D."/>
            <person name="Huang Y."/>
            <person name="Klages S."/>
            <person name="Knights A."/>
            <person name="Kube M."/>
            <person name="Larke N."/>
            <person name="Litvin L."/>
            <person name="Lord A."/>
            <person name="Louie T."/>
            <person name="Marra M."/>
            <person name="Masuy D."/>
            <person name="Matthews K."/>
            <person name="Michaeli S."/>
            <person name="Mottram J.C."/>
            <person name="Muller-Auer S."/>
            <person name="Munden H."/>
            <person name="Nelson S."/>
            <person name="Norbertczak H."/>
            <person name="Oliver K."/>
            <person name="O'neil S."/>
            <person name="Pentony M."/>
            <person name="Pohl T.M."/>
            <person name="Price C."/>
            <person name="Purnelle B."/>
            <person name="Quail M.A."/>
            <person name="Rabbinowitsch E."/>
            <person name="Reinhardt R."/>
            <person name="Rieger M."/>
            <person name="Rinta J."/>
            <person name="Robben J."/>
            <person name="Robertson L."/>
            <person name="Ruiz J.C."/>
            <person name="Rutter S."/>
            <person name="Saunders D."/>
            <person name="Schafer M."/>
            <person name="Schein J."/>
            <person name="Schwartz D.C."/>
            <person name="Seeger K."/>
            <person name="Seyler A."/>
            <person name="Sharp S."/>
            <person name="Shin H."/>
            <person name="Sivam D."/>
            <person name="Squares R."/>
            <person name="Squares S."/>
            <person name="Tosato V."/>
            <person name="Vogt C."/>
            <person name="Volckaert G."/>
            <person name="Wambutt R."/>
            <person name="Warren T."/>
            <person name="Wedler H."/>
            <person name="Woodward J."/>
            <person name="Zhou S."/>
            <person name="Zimmermann W."/>
            <person name="Smith D.F."/>
            <person name="Blackwell J.M."/>
            <person name="Stuart K.D."/>
            <person name="Barrell B."/>
            <person name="Myler P.J."/>
        </authorList>
    </citation>
    <scope>NUCLEOTIDE SEQUENCE [LARGE SCALE GENOMIC DNA]</scope>
    <source>
        <strain evidence="2">MHOM/IL/81/Friedlin</strain>
    </source>
</reference>
<dbReference type="eggNOG" id="ENOG502S26Q">
    <property type="taxonomic scope" value="Eukaryota"/>
</dbReference>
<proteinExistence type="evidence at protein level"/>
<dbReference type="OMA" id="ELWSTIN"/>
<dbReference type="PDB" id="7KCJ">
    <property type="method" value="X-ray"/>
    <property type="resolution" value="2.00 A"/>
    <property type="chains" value="A/B=1-219"/>
</dbReference>
<dbReference type="VEuPathDB" id="TriTrypDB:LMJSD75_360011500"/>
<protein>
    <submittedName>
        <fullName evidence="1">Uncharacterized protein</fullName>
    </submittedName>
</protein>
<dbReference type="KEGG" id="lma:LMJF_36_0590"/>
<dbReference type="InParanoid" id="Q4Q217"/>
<reference evidence="3" key="3">
    <citation type="journal article" date="2021" name="RNA Biol.">
        <title>The translation initiation factor EIF4E5 from Leishmania: crystal structure and interacting partners.</title>
        <authorList>
            <person name="de Lima G.B."/>
            <person name="de Lima Cavalcanti T.Y.V."/>
            <person name="de Brito A.N.A.L.M."/>
            <person name="de Assis L.A."/>
            <person name="Andrade-Vieira R.P."/>
            <person name="Freire E.R."/>
            <person name="da Silva Assuncao T.R."/>
            <person name="de Souza Reis C.R."/>
            <person name="Zanchin N.I.T."/>
            <person name="Guimaraes B.G."/>
            <person name="de-Melo-Neto O.P."/>
        </authorList>
    </citation>
    <scope>X-RAY CRYSTALLOGRAPHY (2.00 ANGSTROMS)</scope>
</reference>
<dbReference type="FunFam" id="3.30.760.10:FF:000025">
    <property type="entry name" value="Translation Initiation factor eIF-4e-like, putative"/>
    <property type="match status" value="1"/>
</dbReference>
<organism evidence="1 2">
    <name type="scientific">Leishmania major</name>
    <dbReference type="NCBI Taxonomy" id="5664"/>
    <lineage>
        <taxon>Eukaryota</taxon>
        <taxon>Discoba</taxon>
        <taxon>Euglenozoa</taxon>
        <taxon>Kinetoplastea</taxon>
        <taxon>Metakinetoplastina</taxon>
        <taxon>Trypanosomatida</taxon>
        <taxon>Trypanosomatidae</taxon>
        <taxon>Leishmaniinae</taxon>
        <taxon>Leishmania</taxon>
    </lineage>
</organism>
<dbReference type="SMR" id="Q4Q217"/>
<dbReference type="Proteomes" id="UP000000542">
    <property type="component" value="Chromosome 36"/>
</dbReference>
<reference evidence="1 2" key="2">
    <citation type="journal article" date="2011" name="Genome Res.">
        <title>Chromosome and gene copy number variation allow major structural change between species and strains of Leishmania.</title>
        <authorList>
            <person name="Rogers M.B."/>
            <person name="Hilley J.D."/>
            <person name="Dickens N.J."/>
            <person name="Wilkes J."/>
            <person name="Bates P.A."/>
            <person name="Depledge D.P."/>
            <person name="Harris D."/>
            <person name="Her Y."/>
            <person name="Herzyk P."/>
            <person name="Imamura H."/>
            <person name="Otto T.D."/>
            <person name="Sanders M."/>
            <person name="Seeger K."/>
            <person name="Dujardin J.C."/>
            <person name="Berriman M."/>
            <person name="Smith D.F."/>
            <person name="Hertz-Fowler C."/>
            <person name="Mottram J.C."/>
        </authorList>
    </citation>
    <scope>NUCLEOTIDE SEQUENCE [LARGE SCALE GENOMIC DNA]</scope>
    <source>
        <strain evidence="2">MHOM/IL/81/Friedlin</strain>
    </source>
</reference>
<accession>Q4Q217</accession>
<dbReference type="VEuPathDB" id="TriTrypDB:LMJFC_360012600"/>
<dbReference type="InterPro" id="IPR001040">
    <property type="entry name" value="TIF_eIF_4E"/>
</dbReference>
<keyword evidence="2" id="KW-1185">Reference proteome</keyword>
<dbReference type="Pfam" id="PF01652">
    <property type="entry name" value="IF4E"/>
    <property type="match status" value="1"/>
</dbReference>
<dbReference type="AlphaFoldDB" id="Q4Q217"/>
<dbReference type="RefSeq" id="XP_001686631.1">
    <property type="nucleotide sequence ID" value="XM_001686579.1"/>
</dbReference>
<evidence type="ECO:0007829" key="3">
    <source>
        <dbReference type="PDB" id="7KCJ"/>
    </source>
</evidence>
<evidence type="ECO:0000313" key="1">
    <source>
        <dbReference type="EMBL" id="CAJ09012.1"/>
    </source>
</evidence>
<dbReference type="GO" id="GO:0031981">
    <property type="term" value="C:nuclear lumen"/>
    <property type="evidence" value="ECO:0000266"/>
    <property type="project" value="GeneDB"/>
</dbReference>
<dbReference type="STRING" id="5664.Q4Q217"/>